<gene>
    <name evidence="2" type="ORF">KHQ06_32610</name>
</gene>
<evidence type="ECO:0000313" key="3">
    <source>
        <dbReference type="Proteomes" id="UP000683310"/>
    </source>
</evidence>
<organism evidence="2 3">
    <name type="scientific">Nocardia tengchongensis</name>
    <dbReference type="NCBI Taxonomy" id="2055889"/>
    <lineage>
        <taxon>Bacteria</taxon>
        <taxon>Bacillati</taxon>
        <taxon>Actinomycetota</taxon>
        <taxon>Actinomycetes</taxon>
        <taxon>Mycobacteriales</taxon>
        <taxon>Nocardiaceae</taxon>
        <taxon>Nocardia</taxon>
    </lineage>
</organism>
<reference evidence="2 3" key="1">
    <citation type="submission" date="2021-04" db="EMBL/GenBank/DDBJ databases">
        <title>Nocardia tengchongensis.</title>
        <authorList>
            <person name="Zhuang k."/>
            <person name="Ran Y."/>
            <person name="Li W."/>
        </authorList>
    </citation>
    <scope>NUCLEOTIDE SEQUENCE [LARGE SCALE GENOMIC DNA]</scope>
    <source>
        <strain evidence="2 3">CFH S0057</strain>
    </source>
</reference>
<evidence type="ECO:0000313" key="2">
    <source>
        <dbReference type="EMBL" id="QVI20784.1"/>
    </source>
</evidence>
<dbReference type="InterPro" id="IPR037401">
    <property type="entry name" value="SnoaL-like"/>
</dbReference>
<accession>A0ABX8CPI7</accession>
<protein>
    <submittedName>
        <fullName evidence="2">Nuclear transport factor 2 family protein</fullName>
    </submittedName>
</protein>
<dbReference type="EMBL" id="CP074371">
    <property type="protein sequence ID" value="QVI20784.1"/>
    <property type="molecule type" value="Genomic_DNA"/>
</dbReference>
<evidence type="ECO:0000259" key="1">
    <source>
        <dbReference type="Pfam" id="PF13474"/>
    </source>
</evidence>
<dbReference type="Proteomes" id="UP000683310">
    <property type="component" value="Chromosome"/>
</dbReference>
<dbReference type="Pfam" id="PF13474">
    <property type="entry name" value="SnoaL_3"/>
    <property type="match status" value="1"/>
</dbReference>
<name>A0ABX8CPI7_9NOCA</name>
<dbReference type="SUPFAM" id="SSF54427">
    <property type="entry name" value="NTF2-like"/>
    <property type="match status" value="1"/>
</dbReference>
<keyword evidence="3" id="KW-1185">Reference proteome</keyword>
<sequence length="160" mass="17697">MNAFNDLRSSTDRAASEDAAIRRQLDAVIEALRTEDLESLGRLYTTDVVSFDVEPPLQHVGTAAKLANWTKVFQFFETVNYEIRDLTLTIGADVAYGHAFARLSGTTRSGVPVPGMWVRVTYGLRKLGDTWLIAHDQVSVPLDIATGKGVVDLHPDEHTR</sequence>
<dbReference type="InterPro" id="IPR032710">
    <property type="entry name" value="NTF2-like_dom_sf"/>
</dbReference>
<feature type="domain" description="SnoaL-like" evidence="1">
    <location>
        <begin position="22"/>
        <end position="142"/>
    </location>
</feature>
<dbReference type="Gene3D" id="3.10.450.50">
    <property type="match status" value="1"/>
</dbReference>
<proteinExistence type="predicted"/>